<evidence type="ECO:0000256" key="1">
    <source>
        <dbReference type="SAM" id="MobiDB-lite"/>
    </source>
</evidence>
<evidence type="ECO:0000313" key="2">
    <source>
        <dbReference type="EMBL" id="BCZ88027.1"/>
    </source>
</evidence>
<dbReference type="EMBL" id="AP024927">
    <property type="protein sequence ID" value="BCZ88027.1"/>
    <property type="molecule type" value="Genomic_DNA"/>
</dbReference>
<evidence type="ECO:0000313" key="3">
    <source>
        <dbReference type="Proteomes" id="UP000825379"/>
    </source>
</evidence>
<feature type="compositionally biased region" description="Gly residues" evidence="1">
    <location>
        <begin position="157"/>
        <end position="169"/>
    </location>
</feature>
<dbReference type="RefSeq" id="WP_143587140.1">
    <property type="nucleotide sequence ID" value="NZ_AP019793.1"/>
</dbReference>
<keyword evidence="2" id="KW-0614">Plasmid</keyword>
<protein>
    <submittedName>
        <fullName evidence="2">Uncharacterized protein</fullName>
    </submittedName>
</protein>
<dbReference type="Proteomes" id="UP000825379">
    <property type="component" value="Plasmid pAA1-1b"/>
</dbReference>
<feature type="compositionally biased region" description="Basic and acidic residues" evidence="1">
    <location>
        <begin position="170"/>
        <end position="180"/>
    </location>
</feature>
<organism evidence="2 3">
    <name type="scientific">Thermus thermophilus</name>
    <dbReference type="NCBI Taxonomy" id="274"/>
    <lineage>
        <taxon>Bacteria</taxon>
        <taxon>Thermotogati</taxon>
        <taxon>Deinococcota</taxon>
        <taxon>Deinococci</taxon>
        <taxon>Thermales</taxon>
        <taxon>Thermaceae</taxon>
        <taxon>Thermus</taxon>
    </lineage>
</organism>
<reference evidence="2" key="1">
    <citation type="submission" date="2021-07" db="EMBL/GenBank/DDBJ databases">
        <title>Complete genome sequences of four Thermus thermophilus strains isolated from Arima Hot Spring in Japan.</title>
        <authorList>
            <person name="Tomariguchi N."/>
            <person name="Ueno Y."/>
            <person name="Miyazaki K."/>
        </authorList>
    </citation>
    <scope>NUCLEOTIDE SEQUENCE</scope>
    <source>
        <strain evidence="2">AA1-1</strain>
        <plasmid evidence="2">pAA1-1b</plasmid>
    </source>
</reference>
<dbReference type="AlphaFoldDB" id="A0AAD1NZU6"/>
<dbReference type="GeneID" id="42590720"/>
<feature type="region of interest" description="Disordered" evidence="1">
    <location>
        <begin position="127"/>
        <end position="180"/>
    </location>
</feature>
<gene>
    <name evidence="2" type="ORF">TthAA11_22090</name>
</gene>
<name>A0AAD1NZU6_THETH</name>
<geneLocation type="plasmid" evidence="2 3">
    <name>pAA1-1b</name>
</geneLocation>
<sequence length="180" mass="18400">MAIARRLLGGLVAVGLALAAVSVLPALPKALEAMKSWPEGTQFALVDAEGQVVWQPGAKPTRDALAKAVALMIILPDGTSYLVEVKVEGEGLGEVQLTVDGKRVPLPELLHAKGIALEDGKLVWSRGQGKVSGGAEEGSEGASGARQARGEGHGQHGRGGGQGHSGSGKSGDHNPHDQDD</sequence>
<proteinExistence type="predicted"/>
<accession>A0AAD1NZU6</accession>